<sequence length="79" mass="8737">MLQTKKGGYAEMNPAVRDYRYVLNAADCDLVLPGMLRPVPPREALAECFKKGATIVWDQDATEKARATVKARLGELSAR</sequence>
<protein>
    <submittedName>
        <fullName evidence="1">Uncharacterized protein</fullName>
    </submittedName>
</protein>
<reference evidence="1" key="1">
    <citation type="submission" date="2022-04" db="EMBL/GenBank/DDBJ databases">
        <title>Desulfatitalea alkaliphila sp. nov., a novel anaerobic sulfate-reducing bacterium isolated from terrestrial mud volcano, Taman Peninsula, Russia.</title>
        <authorList>
            <person name="Khomyakova M.A."/>
            <person name="Merkel A.Y."/>
            <person name="Slobodkin A.I."/>
        </authorList>
    </citation>
    <scope>NUCLEOTIDE SEQUENCE</scope>
    <source>
        <strain evidence="1">M08but</strain>
    </source>
</reference>
<keyword evidence="2" id="KW-1185">Reference proteome</keyword>
<evidence type="ECO:0000313" key="2">
    <source>
        <dbReference type="Proteomes" id="UP001165427"/>
    </source>
</evidence>
<evidence type="ECO:0000313" key="1">
    <source>
        <dbReference type="EMBL" id="MCJ8500214.1"/>
    </source>
</evidence>
<comment type="caution">
    <text evidence="1">The sequence shown here is derived from an EMBL/GenBank/DDBJ whole genome shotgun (WGS) entry which is preliminary data.</text>
</comment>
<dbReference type="EMBL" id="JALJRB010000005">
    <property type="protein sequence ID" value="MCJ8500214.1"/>
    <property type="molecule type" value="Genomic_DNA"/>
</dbReference>
<name>A0AA41R1D1_9BACT</name>
<dbReference type="AlphaFoldDB" id="A0AA41R1D1"/>
<gene>
    <name evidence="1" type="ORF">MRX98_06480</name>
</gene>
<accession>A0AA41R1D1</accession>
<dbReference type="RefSeq" id="WP_246904078.1">
    <property type="nucleotide sequence ID" value="NZ_JALJRB010000005.1"/>
</dbReference>
<dbReference type="Proteomes" id="UP001165427">
    <property type="component" value="Unassembled WGS sequence"/>
</dbReference>
<proteinExistence type="predicted"/>
<organism evidence="1 2">
    <name type="scientific">Desulfatitalea alkaliphila</name>
    <dbReference type="NCBI Taxonomy" id="2929485"/>
    <lineage>
        <taxon>Bacteria</taxon>
        <taxon>Pseudomonadati</taxon>
        <taxon>Thermodesulfobacteriota</taxon>
        <taxon>Desulfobacteria</taxon>
        <taxon>Desulfobacterales</taxon>
        <taxon>Desulfosarcinaceae</taxon>
        <taxon>Desulfatitalea</taxon>
    </lineage>
</organism>